<sequence>MSCTHSKWWVNAWVGCNNYDFEKCYASSFIPYTNSPLKLIHKVNSIRLEHPKLIWRNGRWKQVDTSLCIQRNNNVLCTPEQFRLVDDKCLNNSSTCILDGESISKDKEPIFYLGHQRACFFILSTANFVSHS</sequence>
<dbReference type="Proteomes" id="UP001176940">
    <property type="component" value="Unassembled WGS sequence"/>
</dbReference>
<comment type="caution">
    <text evidence="1">The sequence shown here is derived from an EMBL/GenBank/DDBJ whole genome shotgun (WGS) entry which is preliminary data.</text>
</comment>
<protein>
    <submittedName>
        <fullName evidence="1">Uncharacterized protein</fullName>
    </submittedName>
</protein>
<organism evidence="1 2">
    <name type="scientific">Ranitomeya imitator</name>
    <name type="common">mimic poison frog</name>
    <dbReference type="NCBI Taxonomy" id="111125"/>
    <lineage>
        <taxon>Eukaryota</taxon>
        <taxon>Metazoa</taxon>
        <taxon>Chordata</taxon>
        <taxon>Craniata</taxon>
        <taxon>Vertebrata</taxon>
        <taxon>Euteleostomi</taxon>
        <taxon>Amphibia</taxon>
        <taxon>Batrachia</taxon>
        <taxon>Anura</taxon>
        <taxon>Neobatrachia</taxon>
        <taxon>Hyloidea</taxon>
        <taxon>Dendrobatidae</taxon>
        <taxon>Dendrobatinae</taxon>
        <taxon>Ranitomeya</taxon>
    </lineage>
</organism>
<gene>
    <name evidence="1" type="ORF">RIMI_LOCUS16932770</name>
</gene>
<evidence type="ECO:0000313" key="1">
    <source>
        <dbReference type="EMBL" id="CAJ0959653.1"/>
    </source>
</evidence>
<proteinExistence type="predicted"/>
<accession>A0ABN9M5X4</accession>
<evidence type="ECO:0000313" key="2">
    <source>
        <dbReference type="Proteomes" id="UP001176940"/>
    </source>
</evidence>
<dbReference type="EMBL" id="CAUEEQ010048261">
    <property type="protein sequence ID" value="CAJ0959653.1"/>
    <property type="molecule type" value="Genomic_DNA"/>
</dbReference>
<keyword evidence="2" id="KW-1185">Reference proteome</keyword>
<reference evidence="1" key="1">
    <citation type="submission" date="2023-07" db="EMBL/GenBank/DDBJ databases">
        <authorList>
            <person name="Stuckert A."/>
        </authorList>
    </citation>
    <scope>NUCLEOTIDE SEQUENCE</scope>
</reference>
<name>A0ABN9M5X4_9NEOB</name>